<evidence type="ECO:0000256" key="1">
    <source>
        <dbReference type="ARBA" id="ARBA00008857"/>
    </source>
</evidence>
<dbReference type="GO" id="GO:0016740">
    <property type="term" value="F:transferase activity"/>
    <property type="evidence" value="ECO:0007669"/>
    <property type="project" value="UniProtKB-KW"/>
</dbReference>
<evidence type="ECO:0000259" key="10">
    <source>
        <dbReference type="PROSITE" id="PS51898"/>
    </source>
</evidence>
<protein>
    <recommendedName>
        <fullName evidence="2">Integrase</fullName>
    </recommendedName>
</protein>
<dbReference type="InterPro" id="IPR044068">
    <property type="entry name" value="CB"/>
</dbReference>
<dbReference type="GO" id="GO:0075713">
    <property type="term" value="P:establishment of integrated proviral latency"/>
    <property type="evidence" value="ECO:0007669"/>
    <property type="project" value="UniProtKB-KW"/>
</dbReference>
<name>A0A8S5NCD9_9CAUD</name>
<evidence type="ECO:0000256" key="3">
    <source>
        <dbReference type="ARBA" id="ARBA00022679"/>
    </source>
</evidence>
<evidence type="ECO:0000313" key="12">
    <source>
        <dbReference type="EMBL" id="DAD92358.1"/>
    </source>
</evidence>
<keyword evidence="7" id="KW-0233">DNA recombination</keyword>
<dbReference type="Pfam" id="PF00589">
    <property type="entry name" value="Phage_integrase"/>
    <property type="match status" value="1"/>
</dbReference>
<keyword evidence="8" id="KW-1179">Viral genome integration</keyword>
<dbReference type="InterPro" id="IPR002104">
    <property type="entry name" value="Integrase_catalytic"/>
</dbReference>
<dbReference type="Gene3D" id="1.10.443.10">
    <property type="entry name" value="Intergrase catalytic core"/>
    <property type="match status" value="1"/>
</dbReference>
<dbReference type="Pfam" id="PF14657">
    <property type="entry name" value="Arm-DNA-bind_4"/>
    <property type="match status" value="1"/>
</dbReference>
<evidence type="ECO:0000256" key="4">
    <source>
        <dbReference type="ARBA" id="ARBA00022801"/>
    </source>
</evidence>
<dbReference type="EMBL" id="BK015133">
    <property type="protein sequence ID" value="DAD92358.1"/>
    <property type="molecule type" value="Genomic_DNA"/>
</dbReference>
<keyword evidence="4" id="KW-0378">Hydrolase</keyword>
<dbReference type="InterPro" id="IPR010998">
    <property type="entry name" value="Integrase_recombinase_N"/>
</dbReference>
<dbReference type="CDD" id="cd01189">
    <property type="entry name" value="INT_ICEBs1_C_like"/>
    <property type="match status" value="1"/>
</dbReference>
<dbReference type="InterPro" id="IPR028259">
    <property type="entry name" value="AP2-like_int_N"/>
</dbReference>
<keyword evidence="6 9" id="KW-0238">DNA-binding</keyword>
<dbReference type="GO" id="GO:0015074">
    <property type="term" value="P:DNA integration"/>
    <property type="evidence" value="ECO:0007669"/>
    <property type="project" value="UniProtKB-KW"/>
</dbReference>
<dbReference type="PROSITE" id="PS51898">
    <property type="entry name" value="TYR_RECOMBINASE"/>
    <property type="match status" value="1"/>
</dbReference>
<evidence type="ECO:0000256" key="7">
    <source>
        <dbReference type="ARBA" id="ARBA00023172"/>
    </source>
</evidence>
<dbReference type="InterPro" id="IPR004107">
    <property type="entry name" value="Integrase_SAM-like_N"/>
</dbReference>
<dbReference type="InterPro" id="IPR011010">
    <property type="entry name" value="DNA_brk_join_enz"/>
</dbReference>
<accession>A0A8S5NCD9</accession>
<dbReference type="InterPro" id="IPR013762">
    <property type="entry name" value="Integrase-like_cat_sf"/>
</dbReference>
<evidence type="ECO:0000256" key="5">
    <source>
        <dbReference type="ARBA" id="ARBA00022908"/>
    </source>
</evidence>
<keyword evidence="3" id="KW-0808">Transferase</keyword>
<evidence type="ECO:0000256" key="6">
    <source>
        <dbReference type="ARBA" id="ARBA00023125"/>
    </source>
</evidence>
<dbReference type="Gene3D" id="1.10.150.130">
    <property type="match status" value="1"/>
</dbReference>
<keyword evidence="8" id="KW-1160">Virus entry into host cell</keyword>
<feature type="domain" description="Core-binding (CB)" evidence="11">
    <location>
        <begin position="59"/>
        <end position="140"/>
    </location>
</feature>
<dbReference type="Pfam" id="PF14659">
    <property type="entry name" value="Phage_int_SAM_3"/>
    <property type="match status" value="1"/>
</dbReference>
<dbReference type="GO" id="GO:0044826">
    <property type="term" value="P:viral genome integration into host DNA"/>
    <property type="evidence" value="ECO:0007669"/>
    <property type="project" value="UniProtKB-KW"/>
</dbReference>
<dbReference type="SUPFAM" id="SSF56349">
    <property type="entry name" value="DNA breaking-rejoining enzymes"/>
    <property type="match status" value="1"/>
</dbReference>
<dbReference type="GO" id="GO:0016787">
    <property type="term" value="F:hydrolase activity"/>
    <property type="evidence" value="ECO:0007669"/>
    <property type="project" value="UniProtKB-KW"/>
</dbReference>
<sequence length="356" mass="41529">MASYRKRPNGWEYRINYYDSTGKRKPKSKGGFRTKSEAIKAAAEMELKLQDNINVDEDITFLNYFKQWCEVYKRPNVSELTFNLYVINQRQIASFFGDKKLKDITATEYQRVLNQYAETHAHLTVKRLHTQIKACIDMAVHEGYIKRNFCKFAKINAKVKSRDIESKFLEVEEYERLISETSKHPERTAYAVLYLISKTGMRFAECLGLTVNDIDYETGMLSVNKTWDYKNNSGFMPTKTKSSIREIPLDDDCLKFIKSLTPQSDGRLLPRVFNNAVNRTLRKIVGREVRVHSLRHTYASYLIAHDIDLISVSQVLGHENLNITLDVYAHQLQEQKSRNHEKIKQMWTECGQKALK</sequence>
<dbReference type="InterPro" id="IPR050090">
    <property type="entry name" value="Tyrosine_recombinase_XerCD"/>
</dbReference>
<dbReference type="PANTHER" id="PTHR30349:SF64">
    <property type="entry name" value="PROPHAGE INTEGRASE INTD-RELATED"/>
    <property type="match status" value="1"/>
</dbReference>
<comment type="similarity">
    <text evidence="1">Belongs to the 'phage' integrase family.</text>
</comment>
<feature type="domain" description="Tyr recombinase" evidence="10">
    <location>
        <begin position="164"/>
        <end position="342"/>
    </location>
</feature>
<reference evidence="12" key="1">
    <citation type="journal article" date="2021" name="Proc. Natl. Acad. Sci. U.S.A.">
        <title>A Catalog of Tens of Thousands of Viruses from Human Metagenomes Reveals Hidden Associations with Chronic Diseases.</title>
        <authorList>
            <person name="Tisza M.J."/>
            <person name="Buck C.B."/>
        </authorList>
    </citation>
    <scope>NUCLEOTIDE SEQUENCE</scope>
    <source>
        <strain evidence="12">CtzXg6</strain>
    </source>
</reference>
<evidence type="ECO:0000256" key="9">
    <source>
        <dbReference type="PROSITE-ProRule" id="PRU01248"/>
    </source>
</evidence>
<evidence type="ECO:0000259" key="11">
    <source>
        <dbReference type="PROSITE" id="PS51900"/>
    </source>
</evidence>
<keyword evidence="5" id="KW-0229">DNA integration</keyword>
<proteinExistence type="inferred from homology"/>
<dbReference type="PROSITE" id="PS51900">
    <property type="entry name" value="CB"/>
    <property type="match status" value="1"/>
</dbReference>
<organism evidence="12">
    <name type="scientific">Siphoviridae sp. ctzXg6</name>
    <dbReference type="NCBI Taxonomy" id="2826531"/>
    <lineage>
        <taxon>Viruses</taxon>
        <taxon>Duplodnaviria</taxon>
        <taxon>Heunggongvirae</taxon>
        <taxon>Uroviricota</taxon>
        <taxon>Caudoviricetes</taxon>
    </lineage>
</organism>
<dbReference type="GO" id="GO:0003677">
    <property type="term" value="F:DNA binding"/>
    <property type="evidence" value="ECO:0007669"/>
    <property type="project" value="UniProtKB-UniRule"/>
</dbReference>
<evidence type="ECO:0000256" key="8">
    <source>
        <dbReference type="ARBA" id="ARBA00023195"/>
    </source>
</evidence>
<evidence type="ECO:0000256" key="2">
    <source>
        <dbReference type="ARBA" id="ARBA00016082"/>
    </source>
</evidence>
<dbReference type="GO" id="GO:0006310">
    <property type="term" value="P:DNA recombination"/>
    <property type="evidence" value="ECO:0007669"/>
    <property type="project" value="UniProtKB-KW"/>
</dbReference>
<dbReference type="PANTHER" id="PTHR30349">
    <property type="entry name" value="PHAGE INTEGRASE-RELATED"/>
    <property type="match status" value="1"/>
</dbReference>